<dbReference type="PANTHER" id="PTHR43130">
    <property type="entry name" value="ARAC-FAMILY TRANSCRIPTIONAL REGULATOR"/>
    <property type="match status" value="1"/>
</dbReference>
<dbReference type="SUPFAM" id="SSF52317">
    <property type="entry name" value="Class I glutamine amidotransferase-like"/>
    <property type="match status" value="1"/>
</dbReference>
<dbReference type="Proteomes" id="UP000287969">
    <property type="component" value="Chromosome"/>
</dbReference>
<dbReference type="AlphaFoldDB" id="A0A410QDX6"/>
<dbReference type="InterPro" id="IPR002818">
    <property type="entry name" value="DJ-1/PfpI"/>
</dbReference>
<dbReference type="PANTHER" id="PTHR43130:SF15">
    <property type="entry name" value="THIJ_PFPI FAMILY PROTEIN (AFU_ORTHOLOGUE AFUA_5G14240)"/>
    <property type="match status" value="1"/>
</dbReference>
<protein>
    <submittedName>
        <fullName evidence="2">DJ-1/PfpI family protein</fullName>
    </submittedName>
</protein>
<sequence>MDINILLFPDFETLDAFGPVEILSRIEEYHMHYISINGGIIKSRQGTNIFTAPLKNADFYGILLVPVGQGTRSLVTDIKFIEKLTQIAAHSTYCLTVCTGSALLAKTNLLDGKKATSNKRALKWVKSVNSKVDWITHARWAVDGKFYTSSGISAGMDMALGFIAERFGVNKAKEIADSIEYIWNSDKDNDPFAK</sequence>
<dbReference type="OrthoDB" id="6382410at2"/>
<dbReference type="CDD" id="cd03139">
    <property type="entry name" value="GATase1_PfpI_2"/>
    <property type="match status" value="1"/>
</dbReference>
<organism evidence="2 3">
    <name type="scientific">Acidilutibacter cellobiosedens</name>
    <dbReference type="NCBI Taxonomy" id="2507161"/>
    <lineage>
        <taxon>Bacteria</taxon>
        <taxon>Bacillati</taxon>
        <taxon>Bacillota</taxon>
        <taxon>Tissierellia</taxon>
        <taxon>Tissierellales</taxon>
        <taxon>Acidilutibacteraceae</taxon>
        <taxon>Acidilutibacter</taxon>
    </lineage>
</organism>
<keyword evidence="3" id="KW-1185">Reference proteome</keyword>
<proteinExistence type="predicted"/>
<name>A0A410QDX6_9FIRM</name>
<evidence type="ECO:0000313" key="3">
    <source>
        <dbReference type="Proteomes" id="UP000287969"/>
    </source>
</evidence>
<dbReference type="RefSeq" id="WP_128752774.1">
    <property type="nucleotide sequence ID" value="NZ_CP035282.1"/>
</dbReference>
<feature type="domain" description="DJ-1/PfpI" evidence="1">
    <location>
        <begin position="3"/>
        <end position="164"/>
    </location>
</feature>
<evidence type="ECO:0000259" key="1">
    <source>
        <dbReference type="Pfam" id="PF01965"/>
    </source>
</evidence>
<gene>
    <name evidence="2" type="ORF">EQM13_11920</name>
</gene>
<dbReference type="InterPro" id="IPR029062">
    <property type="entry name" value="Class_I_gatase-like"/>
</dbReference>
<dbReference type="KEGG" id="spoa:EQM13_11920"/>
<accession>A0A410QDX6</accession>
<dbReference type="EMBL" id="CP035282">
    <property type="protein sequence ID" value="QAT62242.1"/>
    <property type="molecule type" value="Genomic_DNA"/>
</dbReference>
<dbReference type="Gene3D" id="3.40.50.880">
    <property type="match status" value="1"/>
</dbReference>
<reference evidence="3" key="1">
    <citation type="submission" date="2019-01" db="EMBL/GenBank/DDBJ databases">
        <title>Draft genomes of a novel of Sporanaerobacter strains.</title>
        <authorList>
            <person name="Ma S."/>
        </authorList>
    </citation>
    <scope>NUCLEOTIDE SEQUENCE [LARGE SCALE GENOMIC DNA]</scope>
    <source>
        <strain evidence="3">NJN-17</strain>
    </source>
</reference>
<dbReference type="Pfam" id="PF01965">
    <property type="entry name" value="DJ-1_PfpI"/>
    <property type="match status" value="1"/>
</dbReference>
<evidence type="ECO:0000313" key="2">
    <source>
        <dbReference type="EMBL" id="QAT62242.1"/>
    </source>
</evidence>
<dbReference type="InterPro" id="IPR052158">
    <property type="entry name" value="INH-QAR"/>
</dbReference>